<evidence type="ECO:0000313" key="2">
    <source>
        <dbReference type="Proteomes" id="UP000290649"/>
    </source>
</evidence>
<dbReference type="OrthoDB" id="2934253at2"/>
<sequence length="101" mass="11613">MLNNSTGMGIPIFFFTRGGGLAEDVKLNEDSYEVFVEGQYVGDKTLYAQNEDFHDIGDFLERQGFQNLEIELKGDHIIVHADNDDEKKQLRQALEVYLKNR</sequence>
<protein>
    <submittedName>
        <fullName evidence="1">Uncharacterized protein</fullName>
    </submittedName>
</protein>
<dbReference type="RefSeq" id="WP_129077269.1">
    <property type="nucleotide sequence ID" value="NZ_QOUX01000021.1"/>
</dbReference>
<organism evidence="1 2">
    <name type="scientific">Anaerobacillus alkaliphilus</name>
    <dbReference type="NCBI Taxonomy" id="1548597"/>
    <lineage>
        <taxon>Bacteria</taxon>
        <taxon>Bacillati</taxon>
        <taxon>Bacillota</taxon>
        <taxon>Bacilli</taxon>
        <taxon>Bacillales</taxon>
        <taxon>Bacillaceae</taxon>
        <taxon>Anaerobacillus</taxon>
    </lineage>
</organism>
<dbReference type="Proteomes" id="UP000290649">
    <property type="component" value="Unassembled WGS sequence"/>
</dbReference>
<dbReference type="AlphaFoldDB" id="A0A4Q0VWU9"/>
<keyword evidence="2" id="KW-1185">Reference proteome</keyword>
<reference evidence="1 2" key="1">
    <citation type="journal article" date="2019" name="Int. J. Syst. Evol. Microbiol.">
        <title>Anaerobacillus alkaliphilus sp. nov., a novel alkaliphilic and moderately halophilic bacterium.</title>
        <authorList>
            <person name="Borsodi A.K."/>
            <person name="Aszalos J.M."/>
            <person name="Bihari P."/>
            <person name="Nagy I."/>
            <person name="Schumann P."/>
            <person name="Sproer C."/>
            <person name="Kovacs A.L."/>
            <person name="Boka K."/>
            <person name="Dobosy P."/>
            <person name="Ovari M."/>
            <person name="Szili-Kovacs T."/>
            <person name="Toth E."/>
        </authorList>
    </citation>
    <scope>NUCLEOTIDE SEQUENCE [LARGE SCALE GENOMIC DNA]</scope>
    <source>
        <strain evidence="1 2">B16-10</strain>
    </source>
</reference>
<proteinExistence type="predicted"/>
<gene>
    <name evidence="1" type="ORF">DS745_05465</name>
</gene>
<name>A0A4Q0VWU9_9BACI</name>
<accession>A0A4Q0VWU9</accession>
<dbReference type="EMBL" id="QOUX01000021">
    <property type="protein sequence ID" value="RXJ02761.1"/>
    <property type="molecule type" value="Genomic_DNA"/>
</dbReference>
<comment type="caution">
    <text evidence="1">The sequence shown here is derived from an EMBL/GenBank/DDBJ whole genome shotgun (WGS) entry which is preliminary data.</text>
</comment>
<evidence type="ECO:0000313" key="1">
    <source>
        <dbReference type="EMBL" id="RXJ02761.1"/>
    </source>
</evidence>